<feature type="compositionally biased region" description="Basic and acidic residues" evidence="1">
    <location>
        <begin position="85"/>
        <end position="101"/>
    </location>
</feature>
<reference evidence="3" key="1">
    <citation type="submission" date="2025-08" db="UniProtKB">
        <authorList>
            <consortium name="RefSeq"/>
        </authorList>
    </citation>
    <scope>IDENTIFICATION</scope>
    <source>
        <tissue evidence="3">Meat</tissue>
    </source>
</reference>
<sequence>MVSEPDLVKQSAVGSYIKSARSFRAARRGRLWGYTVSFEALTFKVSKEGAEMHISRRKGGGKRPHWTLRLETLRSLQNTSPNTVREAEPRKISSRSQELRRGSQRRQAVVPTGRVGAGITPAPWRVSSELEEAEGGPRSRCPRRGARAPARGDRRWDATGCVLQARGNRCGARTAPESRRLQHGVGAQLSALPGALFLSALLTFPPALRSHQAAEELRGQHCRGAPARAPLAAPGALGFLPRAGGVTGAARTLAGGHGAVRAPSWVSSSILWPPGFEGQARLPRWQMLFPRFMPSQVLEPSCCSGLGCGGPRMQLQPGNRAGNTRDGRFLRRSATGVQRFKSPLTLLDRRL</sequence>
<evidence type="ECO:0000313" key="3">
    <source>
        <dbReference type="RefSeq" id="XP_024600842.1"/>
    </source>
</evidence>
<dbReference type="AlphaFoldDB" id="A0A341BGI8"/>
<dbReference type="InParanoid" id="A0A341BGI8"/>
<protein>
    <submittedName>
        <fullName evidence="3">Uncharacterized protein LOC112399726</fullName>
    </submittedName>
</protein>
<feature type="region of interest" description="Disordered" evidence="1">
    <location>
        <begin position="75"/>
        <end position="152"/>
    </location>
</feature>
<evidence type="ECO:0000313" key="2">
    <source>
        <dbReference type="Proteomes" id="UP000252040"/>
    </source>
</evidence>
<dbReference type="GeneID" id="112399726"/>
<name>A0A341BGI8_NEOAA</name>
<dbReference type="KEGG" id="nasi:112399726"/>
<dbReference type="RefSeq" id="XP_024600842.1">
    <property type="nucleotide sequence ID" value="XM_024745074.1"/>
</dbReference>
<evidence type="ECO:0000256" key="1">
    <source>
        <dbReference type="SAM" id="MobiDB-lite"/>
    </source>
</evidence>
<accession>A0A341BGI8</accession>
<gene>
    <name evidence="3" type="primary">LOC112399726</name>
</gene>
<organism evidence="2 3">
    <name type="scientific">Neophocaena asiaeorientalis asiaeorientalis</name>
    <name type="common">Yangtze finless porpoise</name>
    <name type="synonym">Neophocaena phocaenoides subsp. asiaeorientalis</name>
    <dbReference type="NCBI Taxonomy" id="1706337"/>
    <lineage>
        <taxon>Eukaryota</taxon>
        <taxon>Metazoa</taxon>
        <taxon>Chordata</taxon>
        <taxon>Craniata</taxon>
        <taxon>Vertebrata</taxon>
        <taxon>Euteleostomi</taxon>
        <taxon>Mammalia</taxon>
        <taxon>Eutheria</taxon>
        <taxon>Laurasiatheria</taxon>
        <taxon>Artiodactyla</taxon>
        <taxon>Whippomorpha</taxon>
        <taxon>Cetacea</taxon>
        <taxon>Odontoceti</taxon>
        <taxon>Phocoenidae</taxon>
        <taxon>Neophocaena</taxon>
    </lineage>
</organism>
<keyword evidence="2" id="KW-1185">Reference proteome</keyword>
<dbReference type="Proteomes" id="UP000252040">
    <property type="component" value="Unplaced"/>
</dbReference>
<proteinExistence type="predicted"/>